<dbReference type="InterPro" id="IPR036397">
    <property type="entry name" value="RNaseH_sf"/>
</dbReference>
<dbReference type="Gene3D" id="3.30.420.10">
    <property type="entry name" value="Ribonuclease H-like superfamily/Ribonuclease H"/>
    <property type="match status" value="1"/>
</dbReference>
<accession>A0A8H8P8S7</accession>
<evidence type="ECO:0000313" key="2">
    <source>
        <dbReference type="Proteomes" id="UP000650533"/>
    </source>
</evidence>
<dbReference type="RefSeq" id="XP_043186644.1">
    <property type="nucleotide sequence ID" value="XM_043331883.1"/>
</dbReference>
<dbReference type="EMBL" id="CP059672">
    <property type="protein sequence ID" value="QRW26407.1"/>
    <property type="molecule type" value="Genomic_DNA"/>
</dbReference>
<dbReference type="AlphaFoldDB" id="A0A8H8P8S7"/>
<protein>
    <recommendedName>
        <fullName evidence="3">Tc1-like transposase DDE domain-containing protein</fullName>
    </recommendedName>
</protein>
<name>A0A8H8P8S7_9AGAM</name>
<evidence type="ECO:0000313" key="1">
    <source>
        <dbReference type="EMBL" id="QRW26407.1"/>
    </source>
</evidence>
<dbReference type="GeneID" id="67034346"/>
<proteinExistence type="predicted"/>
<sequence>MAPQLQLHNGRWRGGGLNLEGYVMQVLNGPLKDFIAQMEKVKGHRMLVVEDGALAHQGKLAKQAWEELGIKQIAHPPSSPDLNVTTQLGPMVQGGLKSVALSPMDYQTRKKGNKGPKGMVRVAGYEGLGYDL</sequence>
<gene>
    <name evidence="1" type="ORF">RhiXN_12068</name>
</gene>
<organism evidence="1 2">
    <name type="scientific">Rhizoctonia solani</name>
    <dbReference type="NCBI Taxonomy" id="456999"/>
    <lineage>
        <taxon>Eukaryota</taxon>
        <taxon>Fungi</taxon>
        <taxon>Dikarya</taxon>
        <taxon>Basidiomycota</taxon>
        <taxon>Agaricomycotina</taxon>
        <taxon>Agaricomycetes</taxon>
        <taxon>Cantharellales</taxon>
        <taxon>Ceratobasidiaceae</taxon>
        <taxon>Rhizoctonia</taxon>
    </lineage>
</organism>
<dbReference type="Proteomes" id="UP000650533">
    <property type="component" value="Chromosome 15"/>
</dbReference>
<reference evidence="1" key="1">
    <citation type="submission" date="2020-05" db="EMBL/GenBank/DDBJ databases">
        <title>Evolutionary and genomic comparisons of hybrid uninucleate and nonhybrid Rhizoctonia fungi.</title>
        <authorList>
            <person name="Li C."/>
            <person name="Chen X."/>
        </authorList>
    </citation>
    <scope>NUCLEOTIDE SEQUENCE</scope>
    <source>
        <strain evidence="1">AG-1 IA</strain>
    </source>
</reference>
<evidence type="ECO:0008006" key="3">
    <source>
        <dbReference type="Google" id="ProtNLM"/>
    </source>
</evidence>
<dbReference type="KEGG" id="rsx:RhiXN_12068"/>
<dbReference type="GO" id="GO:0003676">
    <property type="term" value="F:nucleic acid binding"/>
    <property type="evidence" value="ECO:0007669"/>
    <property type="project" value="InterPro"/>
</dbReference>